<dbReference type="AlphaFoldDB" id="A0A8S2RFZ5"/>
<evidence type="ECO:0000313" key="2">
    <source>
        <dbReference type="EMBL" id="CAF4158712.1"/>
    </source>
</evidence>
<evidence type="ECO:0000313" key="3">
    <source>
        <dbReference type="Proteomes" id="UP000676336"/>
    </source>
</evidence>
<comment type="caution">
    <text evidence="2">The sequence shown here is derived from an EMBL/GenBank/DDBJ whole genome shotgun (WGS) entry which is preliminary data.</text>
</comment>
<feature type="region of interest" description="Disordered" evidence="1">
    <location>
        <begin position="340"/>
        <end position="401"/>
    </location>
</feature>
<dbReference type="EMBL" id="CAJOBI010011309">
    <property type="protein sequence ID" value="CAF4158712.1"/>
    <property type="molecule type" value="Genomic_DNA"/>
</dbReference>
<dbReference type="Proteomes" id="UP000676336">
    <property type="component" value="Unassembled WGS sequence"/>
</dbReference>
<reference evidence="2" key="1">
    <citation type="submission" date="2021-02" db="EMBL/GenBank/DDBJ databases">
        <authorList>
            <person name="Nowell W R."/>
        </authorList>
    </citation>
    <scope>NUCLEOTIDE SEQUENCE</scope>
</reference>
<gene>
    <name evidence="2" type="ORF">SMN809_LOCUS20091</name>
</gene>
<name>A0A8S2RFZ5_9BILA</name>
<accession>A0A8S2RFZ5</accession>
<proteinExistence type="predicted"/>
<protein>
    <submittedName>
        <fullName evidence="2">Uncharacterized protein</fullName>
    </submittedName>
</protein>
<organism evidence="2 3">
    <name type="scientific">Rotaria magnacalcarata</name>
    <dbReference type="NCBI Taxonomy" id="392030"/>
    <lineage>
        <taxon>Eukaryota</taxon>
        <taxon>Metazoa</taxon>
        <taxon>Spiralia</taxon>
        <taxon>Gnathifera</taxon>
        <taxon>Rotifera</taxon>
        <taxon>Eurotatoria</taxon>
        <taxon>Bdelloidea</taxon>
        <taxon>Philodinida</taxon>
        <taxon>Philodinidae</taxon>
        <taxon>Rotaria</taxon>
    </lineage>
</organism>
<sequence>MSFEWTSQPLSIQSIASQYTLPVAIRSAPGFHGSNHPVILYSISRVTFAFGRALRTSQSTTSGYTKYTPLDSEIIAIPMKYPGYFECLSSSHSGQHQTGVVADTNIDSIVERMQVDQRPQSFYSTSAMRVYTLELNVDGITNRVWHQIEPYQIILIEKIVSIEYTPTEDDALTDDDYELSWWFCFSKQILNRNEDALQCVINPQQICYISCSSTEEFNLIPVGQQGSSNVNKLQTIQNLIDRFPIPTNIKLAKLPGSYAYADFLGCLQLLGSRSEDLAVCASLTTSNIALIPKNTPLKFVVSPLSPSSSSQIRTALSSCHIFTQSFDMQIRRILMSSNYNNSSHRSRSRYAKTQSSFEESSEKIKRSNSVDQGRTVKNDQPTTATDEGYRSGTSAFHKRNNNRSQRTISAVLFYPIAKQTTKYYNNWIHHDQPSISNNRSTYPRCHVERLDELAVSVDFSHDYDSTSTWSNQYQYERVDPIKNVRFNDHPKSLPYSRNTYNPMDQYYFYPERIAQIDNEQTSVRYLATPFFWFRPVLNHNYAICIPTTRPSLHAFITSSFDRLPIQYPTNSTPNPIRL</sequence>
<evidence type="ECO:0000256" key="1">
    <source>
        <dbReference type="SAM" id="MobiDB-lite"/>
    </source>
</evidence>